<dbReference type="SUPFAM" id="SSF53850">
    <property type="entry name" value="Periplasmic binding protein-like II"/>
    <property type="match status" value="1"/>
</dbReference>
<name>A0ABM7RJB7_9PSED</name>
<keyword evidence="4" id="KW-0653">Protein transport</keyword>
<dbReference type="InterPro" id="IPR023765">
    <property type="entry name" value="SBP_5_CS"/>
</dbReference>
<keyword evidence="8" id="KW-1185">Reference proteome</keyword>
<evidence type="ECO:0000256" key="2">
    <source>
        <dbReference type="ARBA" id="ARBA00022729"/>
    </source>
</evidence>
<dbReference type="Proteomes" id="UP000218595">
    <property type="component" value="Chromosome"/>
</dbReference>
<dbReference type="Pfam" id="PF00496">
    <property type="entry name" value="SBP_bac_5"/>
    <property type="match status" value="1"/>
</dbReference>
<dbReference type="PANTHER" id="PTHR30290">
    <property type="entry name" value="PERIPLASMIC BINDING COMPONENT OF ABC TRANSPORTER"/>
    <property type="match status" value="1"/>
</dbReference>
<dbReference type="Gene3D" id="3.90.76.10">
    <property type="entry name" value="Dipeptide-binding Protein, Domain 1"/>
    <property type="match status" value="1"/>
</dbReference>
<gene>
    <name evidence="7" type="ORF">LAB08_R07440</name>
</gene>
<proteinExistence type="inferred from homology"/>
<sequence length="541" mass="60478">MLKHAVIPFLVGASLLAAAPFAQAASNLVFCSEGSPAGFDPGQYTTGTDFDASAETMFNRLTQFERGGTAVIPGLATSWDVSPDGLTYTFHLREGVKFHTTPYFKPTRTFNADDVLFTFNRMINKDDPFRKAYPTEFPYFTDMGMDTNITKIDKVDDNTVKFTLKDVDAAFIQNMAMSFASIQSAEYAAQLLKEGKAADINQKPVGTGPFVFKSYQKDSNIRYTGNKDYWKPEDVKIDNLIFAITTDPSVRIQKLKKGECQITLFPRPADLKALKEDKTLKVPDQAGFNLGYIAYNVMDKIKGDDKPNPMAQLKVRQALDMAVNKQQIIDSVYQGAGQKAVNAMPPTQWSYDTTIQDAPYNPEKAKELLKEAGVKEGTEIVLWAMPVQRPYNPNAKLMAEMLQSDWAKIGIKAKIQSYEWGEYIKRSKGGENGAMLIGWSGDNGDPDNWLNVLFGCDSLQGNNFSKWCDKKFDDIVKQAKRTSDQSKRTELYKQAQHVLKDAVPYTPIAHSTVFQPMRAEVQDFKISPFGLNSFYGVSVSK</sequence>
<feature type="chain" id="PRO_5047356499" evidence="5">
    <location>
        <begin position="25"/>
        <end position="541"/>
    </location>
</feature>
<dbReference type="InterPro" id="IPR000914">
    <property type="entry name" value="SBP_5_dom"/>
</dbReference>
<dbReference type="PIRSF" id="PIRSF002741">
    <property type="entry name" value="MppA"/>
    <property type="match status" value="1"/>
</dbReference>
<dbReference type="InterPro" id="IPR030678">
    <property type="entry name" value="Peptide/Ni-bd"/>
</dbReference>
<dbReference type="PANTHER" id="PTHR30290:SF38">
    <property type="entry name" value="D,D-DIPEPTIDE-BINDING PERIPLASMIC PROTEIN DDPA-RELATED"/>
    <property type="match status" value="1"/>
</dbReference>
<evidence type="ECO:0000256" key="5">
    <source>
        <dbReference type="SAM" id="SignalP"/>
    </source>
</evidence>
<keyword evidence="3" id="KW-0571">Peptide transport</keyword>
<dbReference type="PROSITE" id="PS01040">
    <property type="entry name" value="SBP_BACTERIAL_5"/>
    <property type="match status" value="1"/>
</dbReference>
<feature type="signal peptide" evidence="5">
    <location>
        <begin position="1"/>
        <end position="24"/>
    </location>
</feature>
<dbReference type="Gene3D" id="3.10.105.10">
    <property type="entry name" value="Dipeptide-binding Protein, Domain 3"/>
    <property type="match status" value="1"/>
</dbReference>
<comment type="similarity">
    <text evidence="1">Belongs to the bacterial solute-binding protein 5 family.</text>
</comment>
<evidence type="ECO:0000256" key="4">
    <source>
        <dbReference type="ARBA" id="ARBA00022927"/>
    </source>
</evidence>
<dbReference type="Gene3D" id="3.40.190.10">
    <property type="entry name" value="Periplasmic binding protein-like II"/>
    <property type="match status" value="1"/>
</dbReference>
<keyword evidence="2 5" id="KW-0732">Signal</keyword>
<dbReference type="EMBL" id="AP017423">
    <property type="protein sequence ID" value="BCX66129.1"/>
    <property type="molecule type" value="Genomic_DNA"/>
</dbReference>
<evidence type="ECO:0000256" key="1">
    <source>
        <dbReference type="ARBA" id="ARBA00005695"/>
    </source>
</evidence>
<dbReference type="CDD" id="cd08493">
    <property type="entry name" value="PBP2_DppA_like"/>
    <property type="match status" value="1"/>
</dbReference>
<reference evidence="7 8" key="1">
    <citation type="submission" date="2016-04" db="EMBL/GenBank/DDBJ databases">
        <title>Complete genome sequence of Pseudomonas sp. LAB-08 isolated from TCE contaminated aquifer soil.</title>
        <authorList>
            <person name="Dohra H."/>
            <person name="Suzuki K."/>
            <person name="Fatma A."/>
            <person name="Inuzuka Y."/>
            <person name="Honjo M."/>
            <person name="Tashiro Y."/>
            <person name="Futamata H."/>
        </authorList>
    </citation>
    <scope>NUCLEOTIDE SEQUENCE [LARGE SCALE GENOMIC DNA]</scope>
    <source>
        <strain evidence="7 8">LAB-08</strain>
    </source>
</reference>
<evidence type="ECO:0000256" key="3">
    <source>
        <dbReference type="ARBA" id="ARBA00022856"/>
    </source>
</evidence>
<accession>A0ABM7RJB7</accession>
<protein>
    <submittedName>
        <fullName evidence="7">ABC transporter substrate-binding protein</fullName>
    </submittedName>
</protein>
<evidence type="ECO:0000313" key="7">
    <source>
        <dbReference type="EMBL" id="BCX66129.1"/>
    </source>
</evidence>
<dbReference type="RefSeq" id="WP_096513474.1">
    <property type="nucleotide sequence ID" value="NZ_AP017423.2"/>
</dbReference>
<feature type="domain" description="Solute-binding protein family 5" evidence="6">
    <location>
        <begin position="71"/>
        <end position="457"/>
    </location>
</feature>
<evidence type="ECO:0000313" key="8">
    <source>
        <dbReference type="Proteomes" id="UP000218595"/>
    </source>
</evidence>
<organism evidence="7 8">
    <name type="scientific">Pseudomonas izuensis</name>
    <dbReference type="NCBI Taxonomy" id="2684212"/>
    <lineage>
        <taxon>Bacteria</taxon>
        <taxon>Pseudomonadati</taxon>
        <taxon>Pseudomonadota</taxon>
        <taxon>Gammaproteobacteria</taxon>
        <taxon>Pseudomonadales</taxon>
        <taxon>Pseudomonadaceae</taxon>
        <taxon>Pseudomonas</taxon>
    </lineage>
</organism>
<evidence type="ECO:0000259" key="6">
    <source>
        <dbReference type="Pfam" id="PF00496"/>
    </source>
</evidence>
<keyword evidence="4" id="KW-0813">Transport</keyword>
<dbReference type="InterPro" id="IPR039424">
    <property type="entry name" value="SBP_5"/>
</dbReference>